<name>A0A921E950_9BACT</name>
<feature type="signal peptide" evidence="1">
    <location>
        <begin position="1"/>
        <end position="21"/>
    </location>
</feature>
<evidence type="ECO:0000313" key="3">
    <source>
        <dbReference type="Proteomes" id="UP000711407"/>
    </source>
</evidence>
<reference evidence="2" key="1">
    <citation type="journal article" date="2021" name="PeerJ">
        <title>Extensive microbial diversity within the chicken gut microbiome revealed by metagenomics and culture.</title>
        <authorList>
            <person name="Gilroy R."/>
            <person name="Ravi A."/>
            <person name="Getino M."/>
            <person name="Pursley I."/>
            <person name="Horton D.L."/>
            <person name="Alikhan N.F."/>
            <person name="Baker D."/>
            <person name="Gharbi K."/>
            <person name="Hall N."/>
            <person name="Watson M."/>
            <person name="Adriaenssens E.M."/>
            <person name="Foster-Nyarko E."/>
            <person name="Jarju S."/>
            <person name="Secka A."/>
            <person name="Antonio M."/>
            <person name="Oren A."/>
            <person name="Chaudhuri R.R."/>
            <person name="La Ragione R."/>
            <person name="Hildebrand F."/>
            <person name="Pallen M.J."/>
        </authorList>
    </citation>
    <scope>NUCLEOTIDE SEQUENCE</scope>
    <source>
        <strain evidence="2">4100</strain>
    </source>
</reference>
<comment type="caution">
    <text evidence="2">The sequence shown here is derived from an EMBL/GenBank/DDBJ whole genome shotgun (WGS) entry which is preliminary data.</text>
</comment>
<feature type="chain" id="PRO_5038032630" evidence="1">
    <location>
        <begin position="22"/>
        <end position="1208"/>
    </location>
</feature>
<reference evidence="2" key="2">
    <citation type="submission" date="2021-09" db="EMBL/GenBank/DDBJ databases">
        <authorList>
            <person name="Gilroy R."/>
        </authorList>
    </citation>
    <scope>NUCLEOTIDE SEQUENCE</scope>
    <source>
        <strain evidence="2">4100</strain>
    </source>
</reference>
<dbReference type="Proteomes" id="UP000711407">
    <property type="component" value="Unassembled WGS sequence"/>
</dbReference>
<gene>
    <name evidence="2" type="ORF">K8V47_01850</name>
</gene>
<sequence>MRHLLLRWATCVTLLTCLAFAARADADFIYIFGNDGGPYYMPCTDNAAYFEDYKLYETSPGSKVYEGNFYFHSNSYFHFIYELPEAVNVDDYSVYRQNLIQPAADGARLDRIGKTGVYSSRDVVVETMVRNGEGPRNWVANENPANCRVVVDLNVNKIFLIDDGMESWLVVPEGMPAPTLDNVTDYKAAGGYKEYIPAGRLAFSYYSLSDGKWRCNNTTDELVNGVNYVYLSEQPERGYDYVKSDWKGGVVSMPPSVSPVVLSEDSGEAEAQDAIYVHRSTDSFTPWAGASSEVMSSFDVLKPDGEGNYTGLVTVASGEKFNFISALAATQDANTVICPPADRAIHFNEFSGQYHSSAVTAAQSEGAYWVAPEMSCSNQYTITVTPGEKPVVKIEGEKSALEIYIIGIPQGWGVGDGSMPLKRTVNGGYYGAYDIKAGEAMFRFYTSLGDWEVGSLGSQYEDMPKEYGTVEQEQVCSLVVDGKGSFQFSDWPGGMIYMYVEPSASRVTFSPSPIAAAGEYLDDAEIDPKGLKSLYDEDGDELDGRDGVYSMSLFVSGDETEVVKLYTYNLPMSRDEAEAEGSYALTLPDGFEWEFDEMGVAEATYTVQEGVTTAVPNHITVTNSEGVASQQYNLCIDTNTHKIYLERIGTAWHLIGSSTGIKTPTYADRADFRESAFVKCGLIMDVPAGKLDFVWANSIATAMAVADGSLSLDYNTTEVNMTEGVAVSSMWNSSGAYNVKVAEEWPGGRLFVTPDYIMDARDMSQIYGVMLGDADAYIKTSVLTETAPGSMIYEGEVAFEDATNPLLWFTLDEFRRVRITYVDSPELAAKNGVMSSNLSYSTYNGHFEVHGVKGNGSLKATVDLNRMTMRAEVAADNMATVYEVVSDNSSINHVFASESAELADALCLYVDMAGTSARFNFASEGEIIVPASGSSTAIQPGADGVWEGGFVKVSVPEHDMDAARQDAASSAAKWSLSLPEGAESSAVAMLINEATGKLKLFSSAHKTDGFFILTESPYFSGVWPTIENIDNLAKMVKVADGRYEAEVTVPEAGIRNMLIIKSTAKKSTMPLLGLASDIGGGTSLFSLDEDGDEMSLPAWPSDQSYVTSWTVNAPAGKAIVTYDEKAHKLTVKSDAGLGVDDLTADSGTSFRIEVGDGCVTVVSDGDMDLDFVNATGAVAKSVSVAAGTTTVGLAPGFYIVAGQKIFVR</sequence>
<accession>A0A921E950</accession>
<protein>
    <submittedName>
        <fullName evidence="2">Uncharacterized protein</fullName>
    </submittedName>
</protein>
<dbReference type="EMBL" id="DYXT01000015">
    <property type="protein sequence ID" value="HJE38497.1"/>
    <property type="molecule type" value="Genomic_DNA"/>
</dbReference>
<evidence type="ECO:0000256" key="1">
    <source>
        <dbReference type="SAM" id="SignalP"/>
    </source>
</evidence>
<organism evidence="2 3">
    <name type="scientific">Candidatus Amulumruptor caecigallinarius</name>
    <dbReference type="NCBI Taxonomy" id="2109911"/>
    <lineage>
        <taxon>Bacteria</taxon>
        <taxon>Pseudomonadati</taxon>
        <taxon>Bacteroidota</taxon>
        <taxon>Bacteroidia</taxon>
        <taxon>Bacteroidales</taxon>
        <taxon>Muribaculaceae</taxon>
        <taxon>Candidatus Amulumruptor</taxon>
    </lineage>
</organism>
<proteinExistence type="predicted"/>
<keyword evidence="1" id="KW-0732">Signal</keyword>
<evidence type="ECO:0000313" key="2">
    <source>
        <dbReference type="EMBL" id="HJE38497.1"/>
    </source>
</evidence>
<dbReference type="AlphaFoldDB" id="A0A921E950"/>